<evidence type="ECO:0000313" key="1">
    <source>
        <dbReference type="EMBL" id="QRR02558.1"/>
    </source>
</evidence>
<dbReference type="Proteomes" id="UP000612680">
    <property type="component" value="Chromosome"/>
</dbReference>
<evidence type="ECO:0000313" key="2">
    <source>
        <dbReference type="Proteomes" id="UP000612680"/>
    </source>
</evidence>
<organism evidence="1 2">
    <name type="scientific">Dyadobacter sandarakinus</name>
    <dbReference type="NCBI Taxonomy" id="2747268"/>
    <lineage>
        <taxon>Bacteria</taxon>
        <taxon>Pseudomonadati</taxon>
        <taxon>Bacteroidota</taxon>
        <taxon>Cytophagia</taxon>
        <taxon>Cytophagales</taxon>
        <taxon>Spirosomataceae</taxon>
        <taxon>Dyadobacter</taxon>
    </lineage>
</organism>
<sequence length="192" mass="21053">MKHILWIAAVAMCLTSCGNEGRIENTKELSREIKASQIKRVTNTQLVYSADEWGKKIARIAEKSLTSEIAKDPSHAQAACADLSTMPVIAALEKEYGVQVSLLGSADLKNPALAPKEREILEAYQYSARSGATASDNLQQLNDTLLVYNAPVTAGSAIRKTCLTAQDSTFAVWRLLFSKKEIIRKLDAKQLK</sequence>
<reference evidence="1 2" key="1">
    <citation type="submission" date="2020-06" db="EMBL/GenBank/DDBJ databases">
        <title>Dyadobacter sandarakinus sp. nov., isolated from the soil of the Arctic Yellow River Station.</title>
        <authorList>
            <person name="Zhang Y."/>
            <person name="Peng F."/>
        </authorList>
    </citation>
    <scope>NUCLEOTIDE SEQUENCE [LARGE SCALE GENOMIC DNA]</scope>
    <source>
        <strain evidence="1 2">Q3-56</strain>
    </source>
</reference>
<dbReference type="RefSeq" id="WP_204657625.1">
    <property type="nucleotide sequence ID" value="NZ_CP056775.1"/>
</dbReference>
<evidence type="ECO:0008006" key="3">
    <source>
        <dbReference type="Google" id="ProtNLM"/>
    </source>
</evidence>
<protein>
    <recommendedName>
        <fullName evidence="3">Lipoprotein</fullName>
    </recommendedName>
</protein>
<gene>
    <name evidence="1" type="ORF">HWI92_17405</name>
</gene>
<accession>A0ABX7I9S1</accession>
<proteinExistence type="predicted"/>
<name>A0ABX7I9S1_9BACT</name>
<keyword evidence="2" id="KW-1185">Reference proteome</keyword>
<dbReference type="EMBL" id="CP056775">
    <property type="protein sequence ID" value="QRR02558.1"/>
    <property type="molecule type" value="Genomic_DNA"/>
</dbReference>